<keyword evidence="6" id="KW-0723">Serine/threonine-protein kinase</keyword>
<accession>A0AAD6MNA3</accession>
<dbReference type="Proteomes" id="UP001164929">
    <property type="component" value="Chromosome 8"/>
</dbReference>
<keyword evidence="9 16" id="KW-0418">Kinase</keyword>
<evidence type="ECO:0000256" key="13">
    <source>
        <dbReference type="PROSITE-ProRule" id="PRU10141"/>
    </source>
</evidence>
<evidence type="ECO:0000256" key="2">
    <source>
        <dbReference type="ARBA" id="ARBA00005926"/>
    </source>
</evidence>
<dbReference type="InterPro" id="IPR050235">
    <property type="entry name" value="CK1_Ser-Thr_kinase"/>
</dbReference>
<dbReference type="SMART" id="SM00220">
    <property type="entry name" value="S_TKc"/>
    <property type="match status" value="1"/>
</dbReference>
<dbReference type="GO" id="GO:0005737">
    <property type="term" value="C:cytoplasm"/>
    <property type="evidence" value="ECO:0007669"/>
    <property type="project" value="UniProtKB-SubCell"/>
</dbReference>
<dbReference type="Pfam" id="PF00069">
    <property type="entry name" value="Pkinase"/>
    <property type="match status" value="1"/>
</dbReference>
<evidence type="ECO:0000313" key="16">
    <source>
        <dbReference type="EMBL" id="KAJ6988683.1"/>
    </source>
</evidence>
<comment type="catalytic activity">
    <reaction evidence="11">
        <text>L-threonyl-[protein] + ATP = O-phospho-L-threonyl-[protein] + ADP + H(+)</text>
        <dbReference type="Rhea" id="RHEA:46608"/>
        <dbReference type="Rhea" id="RHEA-COMP:11060"/>
        <dbReference type="Rhea" id="RHEA-COMP:11605"/>
        <dbReference type="ChEBI" id="CHEBI:15378"/>
        <dbReference type="ChEBI" id="CHEBI:30013"/>
        <dbReference type="ChEBI" id="CHEBI:30616"/>
        <dbReference type="ChEBI" id="CHEBI:61977"/>
        <dbReference type="ChEBI" id="CHEBI:456216"/>
        <dbReference type="EC" id="2.7.11.1"/>
    </reaction>
</comment>
<dbReference type="GO" id="GO:0005524">
    <property type="term" value="F:ATP binding"/>
    <property type="evidence" value="ECO:0007669"/>
    <property type="project" value="UniProtKB-UniRule"/>
</dbReference>
<evidence type="ECO:0000256" key="12">
    <source>
        <dbReference type="ARBA" id="ARBA00048679"/>
    </source>
</evidence>
<dbReference type="EC" id="2.7.11.1" evidence="4"/>
<keyword evidence="7" id="KW-0808">Transferase</keyword>
<dbReference type="CDD" id="cd14125">
    <property type="entry name" value="STKc_CK1_delta_epsilon"/>
    <property type="match status" value="1"/>
</dbReference>
<dbReference type="FunFam" id="3.30.200.20:FF:000538">
    <property type="entry name" value="Putative Casein kinase I"/>
    <property type="match status" value="1"/>
</dbReference>
<comment type="caution">
    <text evidence="16">The sequence shown here is derived from an EMBL/GenBank/DDBJ whole genome shotgun (WGS) entry which is preliminary data.</text>
</comment>
<evidence type="ECO:0000256" key="8">
    <source>
        <dbReference type="ARBA" id="ARBA00022741"/>
    </source>
</evidence>
<dbReference type="PANTHER" id="PTHR11909">
    <property type="entry name" value="CASEIN KINASE-RELATED"/>
    <property type="match status" value="1"/>
</dbReference>
<evidence type="ECO:0000256" key="7">
    <source>
        <dbReference type="ARBA" id="ARBA00022679"/>
    </source>
</evidence>
<evidence type="ECO:0000256" key="4">
    <source>
        <dbReference type="ARBA" id="ARBA00012513"/>
    </source>
</evidence>
<dbReference type="FunFam" id="1.10.510.10:FF:000164">
    <property type="entry name" value="Casein kinase 1-like protein"/>
    <property type="match status" value="1"/>
</dbReference>
<comment type="subunit">
    <text evidence="3">Monomer.</text>
</comment>
<protein>
    <recommendedName>
        <fullName evidence="4">non-specific serine/threonine protein kinase</fullName>
        <ecNumber evidence="4">2.7.11.1</ecNumber>
    </recommendedName>
</protein>
<keyword evidence="8 13" id="KW-0547">Nucleotide-binding</keyword>
<dbReference type="GO" id="GO:0004674">
    <property type="term" value="F:protein serine/threonine kinase activity"/>
    <property type="evidence" value="ECO:0007669"/>
    <property type="project" value="UniProtKB-KW"/>
</dbReference>
<evidence type="ECO:0000256" key="14">
    <source>
        <dbReference type="SAM" id="MobiDB-lite"/>
    </source>
</evidence>
<evidence type="ECO:0000256" key="1">
    <source>
        <dbReference type="ARBA" id="ARBA00004496"/>
    </source>
</evidence>
<proteinExistence type="inferred from homology"/>
<dbReference type="InterPro" id="IPR008271">
    <property type="entry name" value="Ser/Thr_kinase_AS"/>
</dbReference>
<dbReference type="AlphaFoldDB" id="A0AAD6MNA3"/>
<feature type="compositionally biased region" description="Basic and acidic residues" evidence="14">
    <location>
        <begin position="319"/>
        <end position="331"/>
    </location>
</feature>
<gene>
    <name evidence="16" type="ORF">NC653_021568</name>
</gene>
<dbReference type="Gene3D" id="1.10.510.10">
    <property type="entry name" value="Transferase(Phosphotransferase) domain 1"/>
    <property type="match status" value="1"/>
</dbReference>
<evidence type="ECO:0000256" key="6">
    <source>
        <dbReference type="ARBA" id="ARBA00022527"/>
    </source>
</evidence>
<dbReference type="PROSITE" id="PS00107">
    <property type="entry name" value="PROTEIN_KINASE_ATP"/>
    <property type="match status" value="1"/>
</dbReference>
<evidence type="ECO:0000256" key="5">
    <source>
        <dbReference type="ARBA" id="ARBA00022490"/>
    </source>
</evidence>
<keyword evidence="10 13" id="KW-0067">ATP-binding</keyword>
<organism evidence="16 17">
    <name type="scientific">Populus alba x Populus x berolinensis</name>
    <dbReference type="NCBI Taxonomy" id="444605"/>
    <lineage>
        <taxon>Eukaryota</taxon>
        <taxon>Viridiplantae</taxon>
        <taxon>Streptophyta</taxon>
        <taxon>Embryophyta</taxon>
        <taxon>Tracheophyta</taxon>
        <taxon>Spermatophyta</taxon>
        <taxon>Magnoliopsida</taxon>
        <taxon>eudicotyledons</taxon>
        <taxon>Gunneridae</taxon>
        <taxon>Pentapetalae</taxon>
        <taxon>rosids</taxon>
        <taxon>fabids</taxon>
        <taxon>Malpighiales</taxon>
        <taxon>Salicaceae</taxon>
        <taxon>Saliceae</taxon>
        <taxon>Populus</taxon>
    </lineage>
</organism>
<feature type="region of interest" description="Disordered" evidence="14">
    <location>
        <begin position="345"/>
        <end position="366"/>
    </location>
</feature>
<dbReference type="PROSITE" id="PS50011">
    <property type="entry name" value="PROTEIN_KINASE_DOM"/>
    <property type="match status" value="1"/>
</dbReference>
<evidence type="ECO:0000259" key="15">
    <source>
        <dbReference type="PROSITE" id="PS50011"/>
    </source>
</evidence>
<evidence type="ECO:0000313" key="17">
    <source>
        <dbReference type="Proteomes" id="UP001164929"/>
    </source>
</evidence>
<feature type="compositionally biased region" description="Low complexity" evidence="14">
    <location>
        <begin position="299"/>
        <end position="310"/>
    </location>
</feature>
<sequence>MDHVIGGKFKLGRKIGSGSFGELYLGINVQSGEEVAVKLESVKTKHPQLHYESKLYMLLQGGTGIPHLKWFGVEVDYNVMVIDLLGPSLEDLFNYCSRKLSLKTVLMLADQLINRVEYMHSRGFLHRDIKPDNFLMGLGRKANQVYIIDYGLAKKYRDLQTHKHIPYRENKNLTGTARYASVNTHLGVEQSRRDDLESLGYVLMYFLRGSLPWQGLKAGNKKQKYDKISEKKMLVPIEVLCKNYPSEFTSYFHYCRSLRFEDKPDYSYLKRLFRDLFIREGYQFDYVFDWTILKYPQIGSSSRSRPSGKPAVYPGPSAERVERRSVGQEVRDRFSGGVEAFARRNSSGHALHSDQSRHRSSDDAPSSKDVVSIAREIMYLLILVELVALLPWILASLLNCLLLFLYPHPFYSILIQKGPVHHLEMEALQRGLSCQAAGQALLASLVRIGQAGWSQAVVACQQPKGYNLGLSQNHLLLLVLQPQVVVVAMHLGALNSCLLAQERGSKHWTCLVRRFTCARGQNSLVYFYQCWDYNGVSPVTVYSYPPLGFHRSKRSGNPLPGRLGLVL</sequence>
<name>A0AAD6MNA3_9ROSI</name>
<comment type="similarity">
    <text evidence="2">Belongs to the protein kinase superfamily. CK1 Ser/Thr protein kinase family. Casein kinase I subfamily.</text>
</comment>
<feature type="region of interest" description="Disordered" evidence="14">
    <location>
        <begin position="299"/>
        <end position="331"/>
    </location>
</feature>
<dbReference type="SUPFAM" id="SSF56112">
    <property type="entry name" value="Protein kinase-like (PK-like)"/>
    <property type="match status" value="1"/>
</dbReference>
<dbReference type="InterPro" id="IPR011009">
    <property type="entry name" value="Kinase-like_dom_sf"/>
</dbReference>
<evidence type="ECO:0000256" key="3">
    <source>
        <dbReference type="ARBA" id="ARBA00011245"/>
    </source>
</evidence>
<evidence type="ECO:0000256" key="11">
    <source>
        <dbReference type="ARBA" id="ARBA00047899"/>
    </source>
</evidence>
<dbReference type="InterPro" id="IPR017441">
    <property type="entry name" value="Protein_kinase_ATP_BS"/>
</dbReference>
<keyword evidence="5" id="KW-0963">Cytoplasm</keyword>
<comment type="subcellular location">
    <subcellularLocation>
        <location evidence="1">Cytoplasm</location>
    </subcellularLocation>
</comment>
<comment type="catalytic activity">
    <reaction evidence="12">
        <text>L-seryl-[protein] + ATP = O-phospho-L-seryl-[protein] + ADP + H(+)</text>
        <dbReference type="Rhea" id="RHEA:17989"/>
        <dbReference type="Rhea" id="RHEA-COMP:9863"/>
        <dbReference type="Rhea" id="RHEA-COMP:11604"/>
        <dbReference type="ChEBI" id="CHEBI:15378"/>
        <dbReference type="ChEBI" id="CHEBI:29999"/>
        <dbReference type="ChEBI" id="CHEBI:30616"/>
        <dbReference type="ChEBI" id="CHEBI:83421"/>
        <dbReference type="ChEBI" id="CHEBI:456216"/>
        <dbReference type="EC" id="2.7.11.1"/>
    </reaction>
</comment>
<feature type="domain" description="Protein kinase" evidence="15">
    <location>
        <begin position="9"/>
        <end position="278"/>
    </location>
</feature>
<feature type="binding site" evidence="13">
    <location>
        <position position="38"/>
    </location>
    <ligand>
        <name>ATP</name>
        <dbReference type="ChEBI" id="CHEBI:30616"/>
    </ligand>
</feature>
<reference evidence="16" key="1">
    <citation type="journal article" date="2023" name="Mol. Ecol. Resour.">
        <title>Chromosome-level genome assembly of a triploid poplar Populus alba 'Berolinensis'.</title>
        <authorList>
            <person name="Chen S."/>
            <person name="Yu Y."/>
            <person name="Wang X."/>
            <person name="Wang S."/>
            <person name="Zhang T."/>
            <person name="Zhou Y."/>
            <person name="He R."/>
            <person name="Meng N."/>
            <person name="Wang Y."/>
            <person name="Liu W."/>
            <person name="Liu Z."/>
            <person name="Liu J."/>
            <person name="Guo Q."/>
            <person name="Huang H."/>
            <person name="Sederoff R.R."/>
            <person name="Wang G."/>
            <person name="Qu G."/>
            <person name="Chen S."/>
        </authorList>
    </citation>
    <scope>NUCLEOTIDE SEQUENCE</scope>
    <source>
        <strain evidence="16">SC-2020</strain>
    </source>
</reference>
<dbReference type="EMBL" id="JAQIZT010000008">
    <property type="protein sequence ID" value="KAJ6988683.1"/>
    <property type="molecule type" value="Genomic_DNA"/>
</dbReference>
<dbReference type="InterPro" id="IPR000719">
    <property type="entry name" value="Prot_kinase_dom"/>
</dbReference>
<evidence type="ECO:0000256" key="9">
    <source>
        <dbReference type="ARBA" id="ARBA00022777"/>
    </source>
</evidence>
<feature type="compositionally biased region" description="Basic and acidic residues" evidence="14">
    <location>
        <begin position="351"/>
        <end position="366"/>
    </location>
</feature>
<dbReference type="PROSITE" id="PS00108">
    <property type="entry name" value="PROTEIN_KINASE_ST"/>
    <property type="match status" value="1"/>
</dbReference>
<keyword evidence="17" id="KW-1185">Reference proteome</keyword>
<evidence type="ECO:0000256" key="10">
    <source>
        <dbReference type="ARBA" id="ARBA00022840"/>
    </source>
</evidence>